<feature type="region of interest" description="Disordered" evidence="1">
    <location>
        <begin position="71"/>
        <end position="95"/>
    </location>
</feature>
<protein>
    <submittedName>
        <fullName evidence="2">Uncharacterized protein</fullName>
    </submittedName>
</protein>
<dbReference type="Proteomes" id="UP001168821">
    <property type="component" value="Unassembled WGS sequence"/>
</dbReference>
<evidence type="ECO:0000313" key="3">
    <source>
        <dbReference type="Proteomes" id="UP001168821"/>
    </source>
</evidence>
<name>A0AA38LZV5_9CUCU</name>
<proteinExistence type="predicted"/>
<dbReference type="AlphaFoldDB" id="A0AA38LZV5"/>
<keyword evidence="3" id="KW-1185">Reference proteome</keyword>
<dbReference type="EMBL" id="JALNTZ010001270">
    <property type="protein sequence ID" value="KAJ3626918.1"/>
    <property type="molecule type" value="Genomic_DNA"/>
</dbReference>
<comment type="caution">
    <text evidence="2">The sequence shown here is derived from an EMBL/GenBank/DDBJ whole genome shotgun (WGS) entry which is preliminary data.</text>
</comment>
<reference evidence="2" key="1">
    <citation type="journal article" date="2023" name="G3 (Bethesda)">
        <title>Whole genome assemblies of Zophobas morio and Tenebrio molitor.</title>
        <authorList>
            <person name="Kaur S."/>
            <person name="Stinson S.A."/>
            <person name="diCenzo G.C."/>
        </authorList>
    </citation>
    <scope>NUCLEOTIDE SEQUENCE</scope>
    <source>
        <strain evidence="2">QUZm001</strain>
    </source>
</reference>
<gene>
    <name evidence="2" type="ORF">Zmor_004141</name>
</gene>
<accession>A0AA38LZV5</accession>
<evidence type="ECO:0000256" key="1">
    <source>
        <dbReference type="SAM" id="MobiDB-lite"/>
    </source>
</evidence>
<sequence>MTEKVAKLRNIFYLDHGCISRDGWPRGLRRWIKDPVSSGARVRIPLRSVGSWLDASATVVLASRRAGGGSLVAGHNERRTGPGQKCSSQKSSARPHEWIARRRSPYLFLIL</sequence>
<evidence type="ECO:0000313" key="2">
    <source>
        <dbReference type="EMBL" id="KAJ3626918.1"/>
    </source>
</evidence>
<organism evidence="2 3">
    <name type="scientific">Zophobas morio</name>
    <dbReference type="NCBI Taxonomy" id="2755281"/>
    <lineage>
        <taxon>Eukaryota</taxon>
        <taxon>Metazoa</taxon>
        <taxon>Ecdysozoa</taxon>
        <taxon>Arthropoda</taxon>
        <taxon>Hexapoda</taxon>
        <taxon>Insecta</taxon>
        <taxon>Pterygota</taxon>
        <taxon>Neoptera</taxon>
        <taxon>Endopterygota</taxon>
        <taxon>Coleoptera</taxon>
        <taxon>Polyphaga</taxon>
        <taxon>Cucujiformia</taxon>
        <taxon>Tenebrionidae</taxon>
        <taxon>Zophobas</taxon>
    </lineage>
</organism>